<dbReference type="NCBIfam" id="TIGR01843">
    <property type="entry name" value="type_I_hlyD"/>
    <property type="match status" value="1"/>
</dbReference>
<dbReference type="PANTHER" id="PTHR30386:SF27">
    <property type="entry name" value="MEMBRANE FUSION PROTEIN (MFP) FAMILY PROTEIN"/>
    <property type="match status" value="1"/>
</dbReference>
<dbReference type="RefSeq" id="WP_338576231.1">
    <property type="nucleotide sequence ID" value="NZ_CP146369.1"/>
</dbReference>
<dbReference type="SUPFAM" id="SSF111369">
    <property type="entry name" value="HlyD-like secretion proteins"/>
    <property type="match status" value="1"/>
</dbReference>
<feature type="domain" description="AprE-like long alpha-helical hairpin" evidence="10">
    <location>
        <begin position="124"/>
        <end position="309"/>
    </location>
</feature>
<keyword evidence="13" id="KW-1185">Reference proteome</keyword>
<keyword evidence="7" id="KW-1133">Transmembrane helix</keyword>
<dbReference type="EMBL" id="CP146369">
    <property type="protein sequence ID" value="WWT54161.1"/>
    <property type="molecule type" value="Genomic_DNA"/>
</dbReference>
<name>A0ABZ2IB46_9CAUL</name>
<dbReference type="Proteomes" id="UP001363460">
    <property type="component" value="Chromosome"/>
</dbReference>
<comment type="similarity">
    <text evidence="2 9">Belongs to the membrane fusion protein (MFP) (TC 8.A.1) family.</text>
</comment>
<keyword evidence="6" id="KW-0812">Transmembrane</keyword>
<sequence>MSLSRHWSVLKDAWKAENRRRKAGVKEWRDKEFLPAALEIAETPPSPVGRAVLWTIIAAALAALLWSILSHVDVVAVGEGRLVPTGRLRTVETAESGIVRAIHVREGQHVEAGLPLIELDPTVADADAGAARSELATARLTRARADALLNWLASGRIVFQPPDGADPAAVAAERQVVEARIQEHLANLSALDQRRAGARSAALTSAENVARYEETLPLAREQLTARQELERRGLAPRLRVLEQEERYISLSRELAAERHRQAEAQAQTTMIERERIQAQQAFRAEAAREKAEAEAVVATRAETLTKADQRQALQRLTAPVSGVVNEVSVTTLGEVAEAGQSRITIVPDGEDLIVEALVLNRDVGFVRPGMQTIVKLEAYPFTRYGSLEGVVEHVSPDATVDDVRGLVFPARVRLTKTQLRMGVGEKAVLQPGMAATVEIVTGRRRVIEYLLSPIAKAVGTAGRER</sequence>
<dbReference type="Gene3D" id="2.40.30.170">
    <property type="match status" value="1"/>
</dbReference>
<evidence type="ECO:0000256" key="7">
    <source>
        <dbReference type="ARBA" id="ARBA00022989"/>
    </source>
</evidence>
<evidence type="ECO:0000256" key="1">
    <source>
        <dbReference type="ARBA" id="ARBA00004377"/>
    </source>
</evidence>
<evidence type="ECO:0000313" key="13">
    <source>
        <dbReference type="Proteomes" id="UP001363460"/>
    </source>
</evidence>
<evidence type="ECO:0000259" key="10">
    <source>
        <dbReference type="Pfam" id="PF25994"/>
    </source>
</evidence>
<evidence type="ECO:0000313" key="12">
    <source>
        <dbReference type="EMBL" id="WWT54161.1"/>
    </source>
</evidence>
<dbReference type="Pfam" id="PF25994">
    <property type="entry name" value="HH_AprE"/>
    <property type="match status" value="1"/>
</dbReference>
<evidence type="ECO:0000256" key="6">
    <source>
        <dbReference type="ARBA" id="ARBA00022692"/>
    </source>
</evidence>
<dbReference type="InterPro" id="IPR010129">
    <property type="entry name" value="T1SS_HlyD"/>
</dbReference>
<dbReference type="PROSITE" id="PS00543">
    <property type="entry name" value="HLYD_FAMILY"/>
    <property type="match status" value="1"/>
</dbReference>
<accession>A0ABZ2IB46</accession>
<dbReference type="PRINTS" id="PR01490">
    <property type="entry name" value="RTXTOXIND"/>
</dbReference>
<dbReference type="InterPro" id="IPR058982">
    <property type="entry name" value="Beta-barrel_AprE"/>
</dbReference>
<keyword evidence="5 9" id="KW-0997">Cell inner membrane</keyword>
<feature type="domain" description="AprE-like beta-barrel" evidence="11">
    <location>
        <begin position="352"/>
        <end position="442"/>
    </location>
</feature>
<comment type="subcellular location">
    <subcellularLocation>
        <location evidence="1 9">Cell inner membrane</location>
        <topology evidence="1 9">Single-pass membrane protein</topology>
    </subcellularLocation>
</comment>
<protein>
    <recommendedName>
        <fullName evidence="9">Membrane fusion protein (MFP) family protein</fullName>
    </recommendedName>
</protein>
<evidence type="ECO:0000256" key="2">
    <source>
        <dbReference type="ARBA" id="ARBA00009477"/>
    </source>
</evidence>
<dbReference type="InterPro" id="IPR006144">
    <property type="entry name" value="Secretion_HlyD_CS"/>
</dbReference>
<organism evidence="12 13">
    <name type="scientific">Brevundimonas olei</name>
    <dbReference type="NCBI Taxonomy" id="657642"/>
    <lineage>
        <taxon>Bacteria</taxon>
        <taxon>Pseudomonadati</taxon>
        <taxon>Pseudomonadota</taxon>
        <taxon>Alphaproteobacteria</taxon>
        <taxon>Caulobacterales</taxon>
        <taxon>Caulobacteraceae</taxon>
        <taxon>Brevundimonas</taxon>
    </lineage>
</organism>
<keyword evidence="8" id="KW-0472">Membrane</keyword>
<keyword evidence="4 9" id="KW-1003">Cell membrane</keyword>
<evidence type="ECO:0000256" key="5">
    <source>
        <dbReference type="ARBA" id="ARBA00022519"/>
    </source>
</evidence>
<gene>
    <name evidence="12" type="ORF">V8J38_13010</name>
</gene>
<dbReference type="Pfam" id="PF26002">
    <property type="entry name" value="Beta-barrel_AprE"/>
    <property type="match status" value="1"/>
</dbReference>
<evidence type="ECO:0000256" key="3">
    <source>
        <dbReference type="ARBA" id="ARBA00022448"/>
    </source>
</evidence>
<evidence type="ECO:0000259" key="11">
    <source>
        <dbReference type="Pfam" id="PF26002"/>
    </source>
</evidence>
<keyword evidence="3 9" id="KW-0813">Transport</keyword>
<proteinExistence type="inferred from homology"/>
<dbReference type="InterPro" id="IPR058781">
    <property type="entry name" value="HH_AprE-like"/>
</dbReference>
<evidence type="ECO:0000256" key="4">
    <source>
        <dbReference type="ARBA" id="ARBA00022475"/>
    </source>
</evidence>
<evidence type="ECO:0000256" key="9">
    <source>
        <dbReference type="RuleBase" id="RU365093"/>
    </source>
</evidence>
<reference evidence="12 13" key="1">
    <citation type="submission" date="2024-02" db="EMBL/GenBank/DDBJ databases">
        <title>Distribution and functional of Brevundimonas-related endobacteria within Verticillium dahliae.</title>
        <authorList>
            <person name="Zeng H."/>
        </authorList>
    </citation>
    <scope>NUCLEOTIDE SEQUENCE [LARGE SCALE GENOMIC DNA]</scope>
    <source>
        <strain evidence="12 13">TRM 44200</strain>
    </source>
</reference>
<dbReference type="PANTHER" id="PTHR30386">
    <property type="entry name" value="MEMBRANE FUSION SUBUNIT OF EMRAB-TOLC MULTIDRUG EFFLUX PUMP"/>
    <property type="match status" value="1"/>
</dbReference>
<dbReference type="Gene3D" id="2.40.50.100">
    <property type="match status" value="1"/>
</dbReference>
<evidence type="ECO:0000256" key="8">
    <source>
        <dbReference type="ARBA" id="ARBA00023136"/>
    </source>
</evidence>
<dbReference type="InterPro" id="IPR050739">
    <property type="entry name" value="MFP"/>
</dbReference>